<dbReference type="Proteomes" id="UP000192801">
    <property type="component" value="Unassembled WGS sequence"/>
</dbReference>
<sequence length="216" mass="24669">MEFLRFISAWGEPIAPVTVADSYFEEYADLLPETMLDLWREIGFAGFGDGLLWICDPHTWQPIVNTWLDGLDIPEPYTGTQIPIFRTAYGDIYCFKPGLGQTLTVAPAVSMILLSSPIPILTTEWLDREMEAFLELPRRMFTQTSTYMPGTDEPFQENMFERIVGRLGRTTHNTIYSFDPPRQLRGDMRAENAILAEATTELTRLRTLKTPKIDPP</sequence>
<dbReference type="Pfam" id="PF08887">
    <property type="entry name" value="GAD-like"/>
    <property type="match status" value="1"/>
</dbReference>
<reference evidence="2 3" key="1">
    <citation type="submission" date="2016-12" db="EMBL/GenBank/DDBJ databases">
        <title>The new phylogeny of genus Mycobacterium.</title>
        <authorList>
            <person name="Tortoli E."/>
            <person name="Trovato A."/>
            <person name="Cirillo D.M."/>
        </authorList>
    </citation>
    <scope>NUCLEOTIDE SEQUENCE [LARGE SCALE GENOMIC DNA]</scope>
    <source>
        <strain evidence="2 3">DSM 45130</strain>
    </source>
</reference>
<evidence type="ECO:0000313" key="2">
    <source>
        <dbReference type="EMBL" id="ORA69815.1"/>
    </source>
</evidence>
<protein>
    <recommendedName>
        <fullName evidence="1">GAD-related domain-containing protein</fullName>
    </recommendedName>
</protein>
<name>A0A1X0DBP4_9MYCO</name>
<feature type="domain" description="GAD-related" evidence="1">
    <location>
        <begin position="5"/>
        <end position="106"/>
    </location>
</feature>
<dbReference type="AlphaFoldDB" id="A0A1X0DBP4"/>
<accession>A0A1X0DBP4</accession>
<evidence type="ECO:0000313" key="3">
    <source>
        <dbReference type="Proteomes" id="UP000192801"/>
    </source>
</evidence>
<gene>
    <name evidence="2" type="ORF">BST26_12565</name>
</gene>
<keyword evidence="3" id="KW-1185">Reference proteome</keyword>
<proteinExistence type="predicted"/>
<dbReference type="InterPro" id="IPR014983">
    <property type="entry name" value="GAD-rel"/>
</dbReference>
<dbReference type="EMBL" id="MVHS01000028">
    <property type="protein sequence ID" value="ORA69815.1"/>
    <property type="molecule type" value="Genomic_DNA"/>
</dbReference>
<evidence type="ECO:0000259" key="1">
    <source>
        <dbReference type="Pfam" id="PF08887"/>
    </source>
</evidence>
<dbReference type="RefSeq" id="WP_163787875.1">
    <property type="nucleotide sequence ID" value="NZ_AP022618.1"/>
</dbReference>
<comment type="caution">
    <text evidence="2">The sequence shown here is derived from an EMBL/GenBank/DDBJ whole genome shotgun (WGS) entry which is preliminary data.</text>
</comment>
<organism evidence="2 3">
    <name type="scientific">Mycolicibacterium insubricum</name>
    <dbReference type="NCBI Taxonomy" id="444597"/>
    <lineage>
        <taxon>Bacteria</taxon>
        <taxon>Bacillati</taxon>
        <taxon>Actinomycetota</taxon>
        <taxon>Actinomycetes</taxon>
        <taxon>Mycobacteriales</taxon>
        <taxon>Mycobacteriaceae</taxon>
        <taxon>Mycolicibacterium</taxon>
    </lineage>
</organism>